<dbReference type="AlphaFoldDB" id="G3HD64"/>
<organism evidence="1 2">
    <name type="scientific">Cricetulus griseus</name>
    <name type="common">Chinese hamster</name>
    <name type="synonym">Cricetulus barabensis griseus</name>
    <dbReference type="NCBI Taxonomy" id="10029"/>
    <lineage>
        <taxon>Eukaryota</taxon>
        <taxon>Metazoa</taxon>
        <taxon>Chordata</taxon>
        <taxon>Craniata</taxon>
        <taxon>Vertebrata</taxon>
        <taxon>Euteleostomi</taxon>
        <taxon>Mammalia</taxon>
        <taxon>Eutheria</taxon>
        <taxon>Euarchontoglires</taxon>
        <taxon>Glires</taxon>
        <taxon>Rodentia</taxon>
        <taxon>Myomorpha</taxon>
        <taxon>Muroidea</taxon>
        <taxon>Cricetidae</taxon>
        <taxon>Cricetinae</taxon>
        <taxon>Cricetulus</taxon>
    </lineage>
</organism>
<dbReference type="Proteomes" id="UP000001075">
    <property type="component" value="Unassembled WGS sequence"/>
</dbReference>
<name>G3HD64_CRIGR</name>
<reference evidence="2" key="1">
    <citation type="journal article" date="2011" name="Nat. Biotechnol.">
        <title>The genomic sequence of the Chinese hamster ovary (CHO)-K1 cell line.</title>
        <authorList>
            <person name="Xu X."/>
            <person name="Nagarajan H."/>
            <person name="Lewis N.E."/>
            <person name="Pan S."/>
            <person name="Cai Z."/>
            <person name="Liu X."/>
            <person name="Chen W."/>
            <person name="Xie M."/>
            <person name="Wang W."/>
            <person name="Hammond S."/>
            <person name="Andersen M.R."/>
            <person name="Neff N."/>
            <person name="Passarelli B."/>
            <person name="Koh W."/>
            <person name="Fan H.C."/>
            <person name="Wang J."/>
            <person name="Gui Y."/>
            <person name="Lee K.H."/>
            <person name="Betenbaugh M.J."/>
            <person name="Quake S.R."/>
            <person name="Famili I."/>
            <person name="Palsson B.O."/>
            <person name="Wang J."/>
        </authorList>
    </citation>
    <scope>NUCLEOTIDE SEQUENCE [LARGE SCALE GENOMIC DNA]</scope>
    <source>
        <strain evidence="2">CHO K1 cell line</strain>
    </source>
</reference>
<dbReference type="EMBL" id="JH000289">
    <property type="protein sequence ID" value="EGV95818.1"/>
    <property type="molecule type" value="Genomic_DNA"/>
</dbReference>
<evidence type="ECO:0000313" key="1">
    <source>
        <dbReference type="EMBL" id="EGV95818.1"/>
    </source>
</evidence>
<proteinExistence type="predicted"/>
<accession>G3HD64</accession>
<evidence type="ECO:0000313" key="2">
    <source>
        <dbReference type="Proteomes" id="UP000001075"/>
    </source>
</evidence>
<dbReference type="InParanoid" id="G3HD64"/>
<protein>
    <submittedName>
        <fullName evidence="1">Uncharacterized protein</fullName>
    </submittedName>
</protein>
<gene>
    <name evidence="1" type="ORF">I79_008440</name>
</gene>
<sequence length="64" mass="7327">MTRELSSQCSLVDNGLDCSLVEWVGGSQPAEEMWHLCNKKRLISSMALNMLKYSMVKHCKFSHH</sequence>